<comment type="caution">
    <text evidence="3">The sequence shown here is derived from an EMBL/GenBank/DDBJ whole genome shotgun (WGS) entry which is preliminary data.</text>
</comment>
<feature type="compositionally biased region" description="Low complexity" evidence="1">
    <location>
        <begin position="128"/>
        <end position="156"/>
    </location>
</feature>
<dbReference type="RefSeq" id="WP_179501449.1">
    <property type="nucleotide sequence ID" value="NZ_JACCAA010000001.1"/>
</dbReference>
<dbReference type="AlphaFoldDB" id="A0A7Y9UN81"/>
<evidence type="ECO:0000313" key="4">
    <source>
        <dbReference type="Proteomes" id="UP000540656"/>
    </source>
</evidence>
<reference evidence="3 4" key="1">
    <citation type="submission" date="2020-07" db="EMBL/GenBank/DDBJ databases">
        <title>Sequencing the genomes of 1000 actinobacteria strains.</title>
        <authorList>
            <person name="Klenk H.-P."/>
        </authorList>
    </citation>
    <scope>NUCLEOTIDE SEQUENCE [LARGE SCALE GENOMIC DNA]</scope>
    <source>
        <strain evidence="3 4">DSM 23819</strain>
    </source>
</reference>
<name>A0A7Y9UN81_9ACTN</name>
<feature type="compositionally biased region" description="Low complexity" evidence="1">
    <location>
        <begin position="34"/>
        <end position="121"/>
    </location>
</feature>
<feature type="compositionally biased region" description="Gly residues" evidence="1">
    <location>
        <begin position="157"/>
        <end position="166"/>
    </location>
</feature>
<evidence type="ECO:0000313" key="3">
    <source>
        <dbReference type="EMBL" id="NYG58273.1"/>
    </source>
</evidence>
<sequence length="329" mass="33959">MSSNQPPAGPPEEPTRQPGAPDQGGAPQQGGQYGQSPYGQQPGGQPNPYGQPQQGNPYGQPQQGGQPNPYGQPQQGNPYGQPQQGQSPYGQPQQGGQPNPYGQPQQGQSPYGQPQQGQSPYGQGGYQQQGQQAGQQYGAGQYSPSPYGQQGAQPGYGQQGPGGYGQQGTTDGKQGGAKVWLIVVLVVVLIAAIVGLVFGIMALAGGDDETDGVAINDLKSGECVVSEDIAEGAGTIDSIETIGCGKDHDAEVFAIVEISDELAKDFDVDAAGSTCVDELVKQGKSLADLTSAGQEVRPLVASDEPTSDDNLVCFIRNSNGDELTSKIVE</sequence>
<proteinExistence type="predicted"/>
<protein>
    <recommendedName>
        <fullName evidence="5">Septum formation-related domain-containing protein</fullName>
    </recommendedName>
</protein>
<gene>
    <name evidence="3" type="ORF">BJ980_001196</name>
</gene>
<organism evidence="3 4">
    <name type="scientific">Nocardioides daedukensis</name>
    <dbReference type="NCBI Taxonomy" id="634462"/>
    <lineage>
        <taxon>Bacteria</taxon>
        <taxon>Bacillati</taxon>
        <taxon>Actinomycetota</taxon>
        <taxon>Actinomycetes</taxon>
        <taxon>Propionibacteriales</taxon>
        <taxon>Nocardioidaceae</taxon>
        <taxon>Nocardioides</taxon>
    </lineage>
</organism>
<accession>A0A7Y9UN81</accession>
<keyword evidence="2" id="KW-0812">Transmembrane</keyword>
<feature type="transmembrane region" description="Helical" evidence="2">
    <location>
        <begin position="179"/>
        <end position="204"/>
    </location>
</feature>
<evidence type="ECO:0008006" key="5">
    <source>
        <dbReference type="Google" id="ProtNLM"/>
    </source>
</evidence>
<keyword evidence="2" id="KW-1133">Transmembrane helix</keyword>
<keyword evidence="2" id="KW-0472">Membrane</keyword>
<feature type="compositionally biased region" description="Low complexity" evidence="1">
    <location>
        <begin position="17"/>
        <end position="26"/>
    </location>
</feature>
<evidence type="ECO:0000256" key="1">
    <source>
        <dbReference type="SAM" id="MobiDB-lite"/>
    </source>
</evidence>
<keyword evidence="4" id="KW-1185">Reference proteome</keyword>
<feature type="region of interest" description="Disordered" evidence="1">
    <location>
        <begin position="1"/>
        <end position="171"/>
    </location>
</feature>
<evidence type="ECO:0000256" key="2">
    <source>
        <dbReference type="SAM" id="Phobius"/>
    </source>
</evidence>
<dbReference type="EMBL" id="JACCAA010000001">
    <property type="protein sequence ID" value="NYG58273.1"/>
    <property type="molecule type" value="Genomic_DNA"/>
</dbReference>
<dbReference type="Proteomes" id="UP000540656">
    <property type="component" value="Unassembled WGS sequence"/>
</dbReference>